<evidence type="ECO:0000313" key="7">
    <source>
        <dbReference type="EMBL" id="KAL3757522.1"/>
    </source>
</evidence>
<evidence type="ECO:0000313" key="8">
    <source>
        <dbReference type="Proteomes" id="UP001530293"/>
    </source>
</evidence>
<evidence type="ECO:0000256" key="2">
    <source>
        <dbReference type="ARBA" id="ARBA00004496"/>
    </source>
</evidence>
<evidence type="ECO:0000256" key="3">
    <source>
        <dbReference type="ARBA" id="ARBA00022490"/>
    </source>
</evidence>
<keyword evidence="4" id="KW-0539">Nucleus</keyword>
<comment type="subcellular location">
    <subcellularLocation>
        <location evidence="2">Cytoplasm</location>
    </subcellularLocation>
    <subcellularLocation>
        <location evidence="1">Nucleus</location>
    </subcellularLocation>
</comment>
<evidence type="ECO:0000256" key="6">
    <source>
        <dbReference type="SAM" id="MobiDB-lite"/>
    </source>
</evidence>
<dbReference type="EMBL" id="JALLBG020000263">
    <property type="protein sequence ID" value="KAL3757522.1"/>
    <property type="molecule type" value="Genomic_DNA"/>
</dbReference>
<feature type="region of interest" description="Disordered" evidence="6">
    <location>
        <begin position="1"/>
        <end position="44"/>
    </location>
</feature>
<comment type="caution">
    <text evidence="7">The sequence shown here is derived from an EMBL/GenBank/DDBJ whole genome shotgun (WGS) entry which is preliminary data.</text>
</comment>
<dbReference type="InterPro" id="IPR029404">
    <property type="entry name" value="CDIN1"/>
</dbReference>
<dbReference type="PANTHER" id="PTHR31661">
    <property type="entry name" value="SIMILAR TO CDNA SEQUENCE BC052040"/>
    <property type="match status" value="1"/>
</dbReference>
<accession>A0ABD3M5S0</accession>
<dbReference type="GO" id="GO:0005737">
    <property type="term" value="C:cytoplasm"/>
    <property type="evidence" value="ECO:0007669"/>
    <property type="project" value="UniProtKB-SubCell"/>
</dbReference>
<reference evidence="7 8" key="1">
    <citation type="submission" date="2024-10" db="EMBL/GenBank/DDBJ databases">
        <title>Updated reference genomes for cyclostephanoid diatoms.</title>
        <authorList>
            <person name="Roberts W.R."/>
            <person name="Alverson A.J."/>
        </authorList>
    </citation>
    <scope>NUCLEOTIDE SEQUENCE [LARGE SCALE GENOMIC DNA]</scope>
    <source>
        <strain evidence="7 8">AJA232-27</strain>
    </source>
</reference>
<gene>
    <name evidence="7" type="ORF">ACHAWU_010154</name>
</gene>
<sequence length="375" mass="41891">MATATTMVTEEEGIVSTTMTGMPHIHRQCNDDRNPQHRHQNQRLPSPFSYECTIDNYDRAVAWCHEIITSGQQRSMALFSIHSFHTELSSASQQFDMPFESLHSLFRNVHISYMKRTSHTLRSSTMRHVKSYLNGCSILDLAKKANCPPTMMSRLIVENVTVTSAATASAATTASTQQHSSTNTNSTRQAAIDATLKKKLVSEALRHPEKNLGCASTSLLPEYLFSENAGRGKRKKWEDNHDMHDDIPLSRLSLEVREAVDSDPMYDIPFETEAELRVRGTAKTPDILLSCPVGIRVRKRNELSSASASSLKISHLTMKNEEVIDATVASTPIPKSTITSAAEGHDNNDDIDDDMFEWKIICWIDSKVRTTPLVA</sequence>
<dbReference type="Proteomes" id="UP001530293">
    <property type="component" value="Unassembled WGS sequence"/>
</dbReference>
<protein>
    <recommendedName>
        <fullName evidence="5">CDAN1-interacting nuclease 1</fullName>
    </recommendedName>
</protein>
<evidence type="ECO:0000256" key="5">
    <source>
        <dbReference type="ARBA" id="ARBA00023480"/>
    </source>
</evidence>
<name>A0ABD3M5S0_9STRA</name>
<keyword evidence="3" id="KW-0963">Cytoplasm</keyword>
<dbReference type="PANTHER" id="PTHR31661:SF1">
    <property type="entry name" value="CDAN1-INTERACTING NUCLEASE 1"/>
    <property type="match status" value="1"/>
</dbReference>
<proteinExistence type="predicted"/>
<evidence type="ECO:0000256" key="1">
    <source>
        <dbReference type="ARBA" id="ARBA00004123"/>
    </source>
</evidence>
<dbReference type="GO" id="GO:0005634">
    <property type="term" value="C:nucleus"/>
    <property type="evidence" value="ECO:0007669"/>
    <property type="project" value="UniProtKB-SubCell"/>
</dbReference>
<evidence type="ECO:0000256" key="4">
    <source>
        <dbReference type="ARBA" id="ARBA00023242"/>
    </source>
</evidence>
<dbReference type="AlphaFoldDB" id="A0ABD3M5S0"/>
<keyword evidence="8" id="KW-1185">Reference proteome</keyword>
<organism evidence="7 8">
    <name type="scientific">Discostella pseudostelligera</name>
    <dbReference type="NCBI Taxonomy" id="259834"/>
    <lineage>
        <taxon>Eukaryota</taxon>
        <taxon>Sar</taxon>
        <taxon>Stramenopiles</taxon>
        <taxon>Ochrophyta</taxon>
        <taxon>Bacillariophyta</taxon>
        <taxon>Coscinodiscophyceae</taxon>
        <taxon>Thalassiosirophycidae</taxon>
        <taxon>Stephanodiscales</taxon>
        <taxon>Stephanodiscaceae</taxon>
        <taxon>Discostella</taxon>
    </lineage>
</organism>